<evidence type="ECO:0000313" key="2">
    <source>
        <dbReference type="EMBL" id="PWN31040.1"/>
    </source>
</evidence>
<dbReference type="AlphaFoldDB" id="A0A316V0G5"/>
<name>A0A316V0G5_9BASI</name>
<reference evidence="2 3" key="1">
    <citation type="journal article" date="2018" name="Mol. Biol. Evol.">
        <title>Broad Genomic Sampling Reveals a Smut Pathogenic Ancestry of the Fungal Clade Ustilaginomycotina.</title>
        <authorList>
            <person name="Kijpornyongpan T."/>
            <person name="Mondo S.J."/>
            <person name="Barry K."/>
            <person name="Sandor L."/>
            <person name="Lee J."/>
            <person name="Lipzen A."/>
            <person name="Pangilinan J."/>
            <person name="LaButti K."/>
            <person name="Hainaut M."/>
            <person name="Henrissat B."/>
            <person name="Grigoriev I.V."/>
            <person name="Spatafora J.W."/>
            <person name="Aime M.C."/>
        </authorList>
    </citation>
    <scope>NUCLEOTIDE SEQUENCE [LARGE SCALE GENOMIC DNA]</scope>
    <source>
        <strain evidence="2 3">MCA 5214</strain>
    </source>
</reference>
<keyword evidence="3" id="KW-1185">Reference proteome</keyword>
<dbReference type="EMBL" id="KZ819662">
    <property type="protein sequence ID" value="PWN31040.1"/>
    <property type="molecule type" value="Genomic_DNA"/>
</dbReference>
<feature type="compositionally biased region" description="Basic and acidic residues" evidence="1">
    <location>
        <begin position="395"/>
        <end position="404"/>
    </location>
</feature>
<organism evidence="2 3">
    <name type="scientific">Jaminaea rosea</name>
    <dbReference type="NCBI Taxonomy" id="1569628"/>
    <lineage>
        <taxon>Eukaryota</taxon>
        <taxon>Fungi</taxon>
        <taxon>Dikarya</taxon>
        <taxon>Basidiomycota</taxon>
        <taxon>Ustilaginomycotina</taxon>
        <taxon>Exobasidiomycetes</taxon>
        <taxon>Microstromatales</taxon>
        <taxon>Microstromatales incertae sedis</taxon>
        <taxon>Jaminaea</taxon>
    </lineage>
</organism>
<evidence type="ECO:0000256" key="1">
    <source>
        <dbReference type="SAM" id="MobiDB-lite"/>
    </source>
</evidence>
<feature type="compositionally biased region" description="Low complexity" evidence="1">
    <location>
        <begin position="317"/>
        <end position="379"/>
    </location>
</feature>
<protein>
    <submittedName>
        <fullName evidence="2">Uncharacterized protein</fullName>
    </submittedName>
</protein>
<feature type="region of interest" description="Disordered" evidence="1">
    <location>
        <begin position="317"/>
        <end position="404"/>
    </location>
</feature>
<dbReference type="Proteomes" id="UP000245884">
    <property type="component" value="Unassembled WGS sequence"/>
</dbReference>
<sequence>MDKGQMILKWPSRRVDRLAARAEHGRPIDGGRALRCNSLRRVRLGRSQAAHLRPFARRGRRRGRNARGAFQCWKVIKERAAVLGEWQARQRVDRLVHGSHSMRAIGPFPFSFRLDYRQYLPLRSSPFPSSSPSPPMGRSHVTLFSLAQCLALLHGNNVAATPLISANGAPQGGGGAAATQNDPSLIDVTSSSFGGSRNSQGVGGGLAGSVEICVAGDVVCLGDAGAVAAGVLGNEAVGEGKATGAKGTQGSVAQAEVHGNGIAAADAANLCLIGNCFGGGGALGLGDAEAGAVGGALHPSSASKVAAAASTAASSSSSTSSVVKAGSTASSSKAAVPTSTSGAAGAVGSAASNAKGSANNSAQDAAHGAHGAAQGASQAQGGGDGTGKARRCRRRLDSGTDKSI</sequence>
<dbReference type="GeneID" id="37031317"/>
<gene>
    <name evidence="2" type="ORF">BDZ90DRAFT_31994</name>
</gene>
<proteinExistence type="predicted"/>
<dbReference type="RefSeq" id="XP_025365652.1">
    <property type="nucleotide sequence ID" value="XM_025509494.1"/>
</dbReference>
<accession>A0A316V0G5</accession>
<evidence type="ECO:0000313" key="3">
    <source>
        <dbReference type="Proteomes" id="UP000245884"/>
    </source>
</evidence>